<accession>A0A3B1ATU4</accession>
<dbReference type="NCBIfam" id="NF038110">
    <property type="entry name" value="Lys_methyl_FliB"/>
    <property type="match status" value="1"/>
</dbReference>
<gene>
    <name evidence="1" type="ORF">MNBD_GAMMA21-1330</name>
</gene>
<dbReference type="AlphaFoldDB" id="A0A3B1ATU4"/>
<sequence>MSNEAKLSLLTSFTCLADACPDDCCHQWNAHVDKETLGKWQTINDPAKRQALIGTIEESSQNPNELVLIRKENGNCIHLDEDGLCDIQSSFTHAYLPQSCQMFPREIMNKNALRFETAHLSCPGIIELLNRADAKTLIENESALYSSQSRDIISQLSNSIHHYMESIFKLDDIYLGLKIYALSTVIDEIMQLATEDTLTTELLNSRYQLSPEQLHKKWQLWRDESHNKEFERDKMEIKNFLQTLDTGLMAKYKQPLEERFKIDIPNLSLTNFIKWREQTEIERYEPFFEKYIYVKFLNHGFPWNPIQSNHAATFLDCMFGLILCHHIIAAYHRANILVDEDMLKKITYTVEKINADNFDNFRLISEKPELLKMDKYNLFFTLLV</sequence>
<evidence type="ECO:0008006" key="2">
    <source>
        <dbReference type="Google" id="ProtNLM"/>
    </source>
</evidence>
<organism evidence="1">
    <name type="scientific">hydrothermal vent metagenome</name>
    <dbReference type="NCBI Taxonomy" id="652676"/>
    <lineage>
        <taxon>unclassified sequences</taxon>
        <taxon>metagenomes</taxon>
        <taxon>ecological metagenomes</taxon>
    </lineage>
</organism>
<reference evidence="1" key="1">
    <citation type="submission" date="2018-06" db="EMBL/GenBank/DDBJ databases">
        <authorList>
            <person name="Zhirakovskaya E."/>
        </authorList>
    </citation>
    <scope>NUCLEOTIDE SEQUENCE</scope>
</reference>
<protein>
    <recommendedName>
        <fullName evidence="2">Lysine-N-methylase</fullName>
    </recommendedName>
</protein>
<name>A0A3B1ATU4_9ZZZZ</name>
<evidence type="ECO:0000313" key="1">
    <source>
        <dbReference type="EMBL" id="VAW96176.1"/>
    </source>
</evidence>
<proteinExistence type="predicted"/>
<dbReference type="EMBL" id="UOFR01000037">
    <property type="protein sequence ID" value="VAW96176.1"/>
    <property type="molecule type" value="Genomic_DNA"/>
</dbReference>